<dbReference type="Pfam" id="PF13185">
    <property type="entry name" value="GAF_2"/>
    <property type="match status" value="1"/>
</dbReference>
<dbReference type="NCBIfam" id="TIGR00254">
    <property type="entry name" value="GGDEF"/>
    <property type="match status" value="1"/>
</dbReference>
<reference evidence="3 4" key="1">
    <citation type="submission" date="2018-02" db="EMBL/GenBank/DDBJ databases">
        <title>Genomic Encyclopedia of Archaeal and Bacterial Type Strains, Phase II (KMG-II): from individual species to whole genera.</title>
        <authorList>
            <person name="Goeker M."/>
        </authorList>
    </citation>
    <scope>NUCLEOTIDE SEQUENCE [LARGE SCALE GENOMIC DNA]</scope>
    <source>
        <strain evidence="3 4">DSM 22857</strain>
    </source>
</reference>
<dbReference type="InterPro" id="IPR001633">
    <property type="entry name" value="EAL_dom"/>
</dbReference>
<dbReference type="Pfam" id="PF00990">
    <property type="entry name" value="GGDEF"/>
    <property type="match status" value="1"/>
</dbReference>
<dbReference type="AlphaFoldDB" id="A0A2S6ICC5"/>
<dbReference type="CDD" id="cd01948">
    <property type="entry name" value="EAL"/>
    <property type="match status" value="1"/>
</dbReference>
<dbReference type="PROSITE" id="PS50887">
    <property type="entry name" value="GGDEF"/>
    <property type="match status" value="1"/>
</dbReference>
<feature type="domain" description="EAL" evidence="1">
    <location>
        <begin position="347"/>
        <end position="595"/>
    </location>
</feature>
<evidence type="ECO:0000259" key="2">
    <source>
        <dbReference type="PROSITE" id="PS50887"/>
    </source>
</evidence>
<dbReference type="InterPro" id="IPR029787">
    <property type="entry name" value="Nucleotide_cyclase"/>
</dbReference>
<dbReference type="SUPFAM" id="SSF141868">
    <property type="entry name" value="EAL domain-like"/>
    <property type="match status" value="1"/>
</dbReference>
<dbReference type="PROSITE" id="PS50883">
    <property type="entry name" value="EAL"/>
    <property type="match status" value="1"/>
</dbReference>
<dbReference type="CDD" id="cd01949">
    <property type="entry name" value="GGDEF"/>
    <property type="match status" value="1"/>
</dbReference>
<organism evidence="3 4">
    <name type="scientific">Kineococcus xinjiangensis</name>
    <dbReference type="NCBI Taxonomy" id="512762"/>
    <lineage>
        <taxon>Bacteria</taxon>
        <taxon>Bacillati</taxon>
        <taxon>Actinomycetota</taxon>
        <taxon>Actinomycetes</taxon>
        <taxon>Kineosporiales</taxon>
        <taxon>Kineosporiaceae</taxon>
        <taxon>Kineococcus</taxon>
    </lineage>
</organism>
<dbReference type="InterPro" id="IPR052155">
    <property type="entry name" value="Biofilm_reg_signaling"/>
</dbReference>
<dbReference type="SUPFAM" id="SSF55781">
    <property type="entry name" value="GAF domain-like"/>
    <property type="match status" value="1"/>
</dbReference>
<dbReference type="InterPro" id="IPR029016">
    <property type="entry name" value="GAF-like_dom_sf"/>
</dbReference>
<dbReference type="SMART" id="SM00065">
    <property type="entry name" value="GAF"/>
    <property type="match status" value="1"/>
</dbReference>
<evidence type="ECO:0000313" key="4">
    <source>
        <dbReference type="Proteomes" id="UP000239485"/>
    </source>
</evidence>
<dbReference type="Pfam" id="PF00563">
    <property type="entry name" value="EAL"/>
    <property type="match status" value="1"/>
</dbReference>
<proteinExistence type="predicted"/>
<dbReference type="Gene3D" id="3.30.70.270">
    <property type="match status" value="1"/>
</dbReference>
<evidence type="ECO:0000313" key="3">
    <source>
        <dbReference type="EMBL" id="PPK90886.1"/>
    </source>
</evidence>
<protein>
    <submittedName>
        <fullName evidence="3">Diguanylate cyclase (GGDEF)-like protein</fullName>
    </submittedName>
</protein>
<evidence type="ECO:0000259" key="1">
    <source>
        <dbReference type="PROSITE" id="PS50883"/>
    </source>
</evidence>
<dbReference type="SMART" id="SM00267">
    <property type="entry name" value="GGDEF"/>
    <property type="match status" value="1"/>
</dbReference>
<sequence>MAGLAEELLTGFNVEQVLRRLCERLPRVLPVDGAAVSLLHEDRLLYAEATTVEFAMAERAQADLGEGPCFEAVLSAEAVQVPDLRVETRWRRFTSAALAAGVAAVTSLPMAARGRIWGAVELYSRAPLLLNAEDLAAARLLTHVATNYILHARDRESRQAAEDALRVQTMHDPLTGLPNRVLLLDRLSLALAAASRSSKALAVLFVDLDRFKQVNDTFGHAAGDRLLIGVADALQSVLRPGDTLARLAGDEFVVLAGDQHPTRRPSGTATGLARRLLAALDRPIRIDGHPVCIAASIGIAYAEPGDTPESLLHAADTAMYEAKEGGSRGGERIAVADRRRPTGAPSLLQWESELSTALEGGQLRLHYQPVLDLRSGAVAGAEALIRWQHPVRGLLTPAAFLPAAEVTGQITALGRWVTNAACRSLHAADTALPAAGFRLAVNASPRELHHPEFVTSLRQAMSAADVDPHRLCVEVTEASLISDLGEISAVLQQIRDLGVRVAVDDFGTGFSSLAYLHRLPVDTLKIDQSFVKTMTTTSAGDVIVAHVIGLAHSLGLSVTAEGIETSHQQQRLHDLGCDHGQGYALGRPRPTLTVA</sequence>
<comment type="caution">
    <text evidence="3">The sequence shown here is derived from an EMBL/GenBank/DDBJ whole genome shotgun (WGS) entry which is preliminary data.</text>
</comment>
<dbReference type="EMBL" id="PTJD01000021">
    <property type="protein sequence ID" value="PPK90886.1"/>
    <property type="molecule type" value="Genomic_DNA"/>
</dbReference>
<keyword evidence="4" id="KW-1185">Reference proteome</keyword>
<dbReference type="SMART" id="SM00052">
    <property type="entry name" value="EAL"/>
    <property type="match status" value="1"/>
</dbReference>
<feature type="domain" description="GGDEF" evidence="2">
    <location>
        <begin position="199"/>
        <end position="338"/>
    </location>
</feature>
<dbReference type="InterPro" id="IPR043128">
    <property type="entry name" value="Rev_trsase/Diguanyl_cyclase"/>
</dbReference>
<dbReference type="InterPro" id="IPR003018">
    <property type="entry name" value="GAF"/>
</dbReference>
<dbReference type="SUPFAM" id="SSF55073">
    <property type="entry name" value="Nucleotide cyclase"/>
    <property type="match status" value="1"/>
</dbReference>
<dbReference type="PANTHER" id="PTHR44757">
    <property type="entry name" value="DIGUANYLATE CYCLASE DGCP"/>
    <property type="match status" value="1"/>
</dbReference>
<gene>
    <name evidence="3" type="ORF">CLV92_12116</name>
</gene>
<accession>A0A2S6ICC5</accession>
<dbReference type="Gene3D" id="3.30.450.40">
    <property type="match status" value="1"/>
</dbReference>
<dbReference type="InterPro" id="IPR035919">
    <property type="entry name" value="EAL_sf"/>
</dbReference>
<dbReference type="InterPro" id="IPR000160">
    <property type="entry name" value="GGDEF_dom"/>
</dbReference>
<name>A0A2S6ICC5_9ACTN</name>
<dbReference type="PANTHER" id="PTHR44757:SF2">
    <property type="entry name" value="BIOFILM ARCHITECTURE MAINTENANCE PROTEIN MBAA"/>
    <property type="match status" value="1"/>
</dbReference>
<dbReference type="Proteomes" id="UP000239485">
    <property type="component" value="Unassembled WGS sequence"/>
</dbReference>
<dbReference type="Gene3D" id="3.20.20.450">
    <property type="entry name" value="EAL domain"/>
    <property type="match status" value="1"/>
</dbReference>